<dbReference type="AlphaFoldDB" id="A0AAE3KB58"/>
<evidence type="ECO:0000259" key="1">
    <source>
        <dbReference type="PROSITE" id="PS50164"/>
    </source>
</evidence>
<dbReference type="InterPro" id="IPR000305">
    <property type="entry name" value="GIY-YIG_endonuc"/>
</dbReference>
<evidence type="ECO:0000313" key="2">
    <source>
        <dbReference type="EMBL" id="MCP1674404.1"/>
    </source>
</evidence>
<sequence length="290" mass="31503">MTGRPKTIQLFLPSGDPRGIRIAEFTTRNLQVIDVPRRHLMTFLGMPEAGRVGIYFLVRESRQGTQSCYIGKAGVISRRLETHEQKRADWDRALVVISSNSSLTEAHALYLEYRALEIARSVSRYAIRNDRAGTCPHLTPSLQADCDELVETANCLLGAVGVDILDDQAGTARAAGAEEYTCTVRGADARAVLTASGLCVLRGSRCAEPAGGAGDGARRPLREQERERERLVEQGVIVRKAGVLVFARDHVFPTPGDASRVIGLAIANPFSDWVGESGEPLPDLIEPRAA</sequence>
<keyword evidence="3" id="KW-1185">Reference proteome</keyword>
<comment type="caution">
    <text evidence="2">The sequence shown here is derived from an EMBL/GenBank/DDBJ whole genome shotgun (WGS) entry which is preliminary data.</text>
</comment>
<dbReference type="RefSeq" id="WP_253476372.1">
    <property type="nucleotide sequence ID" value="NZ_JALJXV010000003.1"/>
</dbReference>
<dbReference type="CDD" id="cd10447">
    <property type="entry name" value="GIY-YIG_unchar_2"/>
    <property type="match status" value="1"/>
</dbReference>
<evidence type="ECO:0000313" key="3">
    <source>
        <dbReference type="Proteomes" id="UP001205843"/>
    </source>
</evidence>
<reference evidence="2" key="1">
    <citation type="submission" date="2022-03" db="EMBL/GenBank/DDBJ databases">
        <title>Genomic Encyclopedia of Type Strains, Phase III (KMG-III): the genomes of soil and plant-associated and newly described type strains.</title>
        <authorList>
            <person name="Whitman W."/>
        </authorList>
    </citation>
    <scope>NUCLEOTIDE SEQUENCE</scope>
    <source>
        <strain evidence="2">ANL 6-2</strain>
    </source>
</reference>
<protein>
    <recommendedName>
        <fullName evidence="1">GIY-YIG domain-containing protein</fullName>
    </recommendedName>
</protein>
<organism evidence="2 3">
    <name type="scientific">Natronocella acetinitrilica</name>
    <dbReference type="NCBI Taxonomy" id="414046"/>
    <lineage>
        <taxon>Bacteria</taxon>
        <taxon>Pseudomonadati</taxon>
        <taxon>Pseudomonadota</taxon>
        <taxon>Gammaproteobacteria</taxon>
        <taxon>Chromatiales</taxon>
        <taxon>Ectothiorhodospiraceae</taxon>
        <taxon>Natronocella</taxon>
    </lineage>
</organism>
<dbReference type="Proteomes" id="UP001205843">
    <property type="component" value="Unassembled WGS sequence"/>
</dbReference>
<accession>A0AAE3KB58</accession>
<proteinExistence type="predicted"/>
<dbReference type="EMBL" id="JALJXV010000003">
    <property type="protein sequence ID" value="MCP1674404.1"/>
    <property type="molecule type" value="Genomic_DNA"/>
</dbReference>
<gene>
    <name evidence="2" type="ORF">J2T57_001506</name>
</gene>
<name>A0AAE3KB58_9GAMM</name>
<feature type="domain" description="GIY-YIG" evidence="1">
    <location>
        <begin position="50"/>
        <end position="127"/>
    </location>
</feature>
<dbReference type="PROSITE" id="PS50164">
    <property type="entry name" value="GIY_YIG"/>
    <property type="match status" value="1"/>
</dbReference>